<dbReference type="RefSeq" id="WP_338608609.1">
    <property type="nucleotide sequence ID" value="NZ_CP146275.1"/>
</dbReference>
<protein>
    <submittedName>
        <fullName evidence="2">Uncharacterized protein</fullName>
    </submittedName>
</protein>
<organism evidence="2 3">
    <name type="scientific">Pelagibacterium nitratireducens</name>
    <dbReference type="NCBI Taxonomy" id="1046114"/>
    <lineage>
        <taxon>Bacteria</taxon>
        <taxon>Pseudomonadati</taxon>
        <taxon>Pseudomonadota</taxon>
        <taxon>Alphaproteobacteria</taxon>
        <taxon>Hyphomicrobiales</taxon>
        <taxon>Devosiaceae</taxon>
        <taxon>Pelagibacterium</taxon>
    </lineage>
</organism>
<reference evidence="2 3" key="1">
    <citation type="submission" date="2024-02" db="EMBL/GenBank/DDBJ databases">
        <title>Complete genome sequence of Pelagibacterium nitratireducens ZH15.</title>
        <authorList>
            <person name="Zhao L.H."/>
        </authorList>
    </citation>
    <scope>NUCLEOTIDE SEQUENCE [LARGE SCALE GENOMIC DNA]</scope>
    <source>
        <strain evidence="2 3">ZH15</strain>
    </source>
</reference>
<name>A0ABZ2I5H9_9HYPH</name>
<gene>
    <name evidence="2" type="ORF">V6617_01570</name>
</gene>
<evidence type="ECO:0000313" key="3">
    <source>
        <dbReference type="Proteomes" id="UP001369958"/>
    </source>
</evidence>
<feature type="compositionally biased region" description="Basic and acidic residues" evidence="1">
    <location>
        <begin position="10"/>
        <end position="21"/>
    </location>
</feature>
<evidence type="ECO:0000313" key="2">
    <source>
        <dbReference type="EMBL" id="WWT33186.1"/>
    </source>
</evidence>
<dbReference type="EMBL" id="CP146275">
    <property type="protein sequence ID" value="WWT33186.1"/>
    <property type="molecule type" value="Genomic_DNA"/>
</dbReference>
<evidence type="ECO:0000256" key="1">
    <source>
        <dbReference type="SAM" id="MobiDB-lite"/>
    </source>
</evidence>
<accession>A0ABZ2I5H9</accession>
<feature type="region of interest" description="Disordered" evidence="1">
    <location>
        <begin position="1"/>
        <end position="22"/>
    </location>
</feature>
<proteinExistence type="predicted"/>
<keyword evidence="3" id="KW-1185">Reference proteome</keyword>
<sequence length="65" mass="7372">MANMSNNNKKLPDGDFDETYHPENLGDADLIKAYVALSQFSRIKPSPWLERIKAEIAQRGLELPN</sequence>
<dbReference type="Proteomes" id="UP001369958">
    <property type="component" value="Chromosome"/>
</dbReference>